<keyword evidence="2" id="KW-1185">Reference proteome</keyword>
<name>A0ACD3RN95_LARCR</name>
<reference evidence="1" key="1">
    <citation type="submission" date="2018-11" db="EMBL/GenBank/DDBJ databases">
        <title>The sequence and de novo assembly of Larimichthys crocea genome using PacBio and Hi-C technologies.</title>
        <authorList>
            <person name="Xu P."/>
            <person name="Chen B."/>
            <person name="Zhou Z."/>
            <person name="Ke Q."/>
            <person name="Wu Y."/>
            <person name="Bai H."/>
            <person name="Pu F."/>
        </authorList>
    </citation>
    <scope>NUCLEOTIDE SEQUENCE</scope>
    <source>
        <tissue evidence="1">Muscle</tissue>
    </source>
</reference>
<dbReference type="EMBL" id="CM011676">
    <property type="protein sequence ID" value="TMS20924.1"/>
    <property type="molecule type" value="Genomic_DNA"/>
</dbReference>
<evidence type="ECO:0000313" key="2">
    <source>
        <dbReference type="Proteomes" id="UP000793456"/>
    </source>
</evidence>
<dbReference type="Proteomes" id="UP000793456">
    <property type="component" value="Chromosome III"/>
</dbReference>
<protein>
    <submittedName>
        <fullName evidence="1">Uncharacterized protein</fullName>
    </submittedName>
</protein>
<evidence type="ECO:0000313" key="1">
    <source>
        <dbReference type="EMBL" id="TMS20924.1"/>
    </source>
</evidence>
<gene>
    <name evidence="1" type="ORF">E3U43_014897</name>
</gene>
<accession>A0ACD3RN95</accession>
<organism evidence="1 2">
    <name type="scientific">Larimichthys crocea</name>
    <name type="common">Large yellow croaker</name>
    <name type="synonym">Pseudosciaena crocea</name>
    <dbReference type="NCBI Taxonomy" id="215358"/>
    <lineage>
        <taxon>Eukaryota</taxon>
        <taxon>Metazoa</taxon>
        <taxon>Chordata</taxon>
        <taxon>Craniata</taxon>
        <taxon>Vertebrata</taxon>
        <taxon>Euteleostomi</taxon>
        <taxon>Actinopterygii</taxon>
        <taxon>Neopterygii</taxon>
        <taxon>Teleostei</taxon>
        <taxon>Neoteleostei</taxon>
        <taxon>Acanthomorphata</taxon>
        <taxon>Eupercaria</taxon>
        <taxon>Sciaenidae</taxon>
        <taxon>Larimichthys</taxon>
    </lineage>
</organism>
<comment type="caution">
    <text evidence="1">The sequence shown here is derived from an EMBL/GenBank/DDBJ whole genome shotgun (WGS) entry which is preliminary data.</text>
</comment>
<sequence>MTMFVPVKVKAFITLMQAIFLLSTKAGFCMKQDSTCRPFCTGSDCITLNQERLDFKTAKEACRNKNGELVTFQLETDENILHILSQDLYGDFWIGLHLPDGACSNLSAPLRGYEWISGSMHRSFIPSFSTWKDSVKVCSPRCVSLSNDHKLTERLCSDKTDGFLCKTKHQDACQAQEISNSFFFQSSKGCSSGPCEHTCTDVKGGYECSCFKGYMPDSKAPKQCKLHCAQQKCPVVNTYECPVGFIREENMCIDVNECEMDYCDHKCINTFGSFVCSCKEGFVLKREVKCTEAADSNGFVFTTPAAVGFVKPTLNNTVKGSFASAGGFLWMWIFIAVAVVVLIFVIRFCVVKHQKNREQNSIQQSSFPVDNIEC</sequence>
<proteinExistence type="predicted"/>